<keyword evidence="2" id="KW-1185">Reference proteome</keyword>
<dbReference type="Proteomes" id="UP000609121">
    <property type="component" value="Unassembled WGS sequence"/>
</dbReference>
<evidence type="ECO:0000313" key="1">
    <source>
        <dbReference type="EMBL" id="MBE3639525.1"/>
    </source>
</evidence>
<dbReference type="AlphaFoldDB" id="A0A8J7CIG6"/>
<sequence>MIPDLNLPGPLAELTAACDAYEAALMGNDLDAMDALFWDSPVTLRYGVGENLYGIGEIRDFRKARPGGSPQREVIRREIVTYGENMGTCNLEFRRAGGRTGRQSQTWLKTPDGWKVVAAHVSLMAETH</sequence>
<protein>
    <submittedName>
        <fullName evidence="1">Oxalurate catabolism protein HpxZ</fullName>
    </submittedName>
</protein>
<gene>
    <name evidence="1" type="primary">hpxZ</name>
    <name evidence="1" type="ORF">ICN82_15085</name>
</gene>
<dbReference type="Pfam" id="PF11533">
    <property type="entry name" value="AtzH-like"/>
    <property type="match status" value="1"/>
</dbReference>
<dbReference type="RefSeq" id="WP_193184281.1">
    <property type="nucleotide sequence ID" value="NZ_JACVXA010000049.1"/>
</dbReference>
<reference evidence="1" key="1">
    <citation type="submission" date="2020-09" db="EMBL/GenBank/DDBJ databases">
        <title>A novel bacterium of genus Mangrovicoccus, isolated from South China Sea.</title>
        <authorList>
            <person name="Huang H."/>
            <person name="Mo K."/>
            <person name="Hu Y."/>
        </authorList>
    </citation>
    <scope>NUCLEOTIDE SEQUENCE</scope>
    <source>
        <strain evidence="1">HB182678</strain>
    </source>
</reference>
<proteinExistence type="predicted"/>
<name>A0A8J7CIG6_9RHOB</name>
<dbReference type="Gene3D" id="3.10.450.50">
    <property type="match status" value="1"/>
</dbReference>
<evidence type="ECO:0000313" key="2">
    <source>
        <dbReference type="Proteomes" id="UP000609121"/>
    </source>
</evidence>
<dbReference type="SUPFAM" id="SSF54427">
    <property type="entry name" value="NTF2-like"/>
    <property type="match status" value="1"/>
</dbReference>
<dbReference type="NCBIfam" id="NF033625">
    <property type="entry name" value="HpxZ"/>
    <property type="match status" value="1"/>
</dbReference>
<accession>A0A8J7CIG6</accession>
<dbReference type="InterPro" id="IPR024507">
    <property type="entry name" value="AtzH-like"/>
</dbReference>
<dbReference type="EMBL" id="JACVXA010000049">
    <property type="protein sequence ID" value="MBE3639525.1"/>
    <property type="molecule type" value="Genomic_DNA"/>
</dbReference>
<dbReference type="InterPro" id="IPR032710">
    <property type="entry name" value="NTF2-like_dom_sf"/>
</dbReference>
<comment type="caution">
    <text evidence="1">The sequence shown here is derived from an EMBL/GenBank/DDBJ whole genome shotgun (WGS) entry which is preliminary data.</text>
</comment>
<organism evidence="1 2">
    <name type="scientific">Mangrovicoccus algicola</name>
    <dbReference type="NCBI Taxonomy" id="2771008"/>
    <lineage>
        <taxon>Bacteria</taxon>
        <taxon>Pseudomonadati</taxon>
        <taxon>Pseudomonadota</taxon>
        <taxon>Alphaproteobacteria</taxon>
        <taxon>Rhodobacterales</taxon>
        <taxon>Paracoccaceae</taxon>
        <taxon>Mangrovicoccus</taxon>
    </lineage>
</organism>